<feature type="transmembrane region" description="Helical" evidence="5">
    <location>
        <begin position="98"/>
        <end position="114"/>
    </location>
</feature>
<feature type="transmembrane region" description="Helical" evidence="5">
    <location>
        <begin position="65"/>
        <end position="83"/>
    </location>
</feature>
<reference evidence="7" key="1">
    <citation type="submission" date="2020-10" db="EMBL/GenBank/DDBJ databases">
        <authorList>
            <person name="Gilroy R."/>
        </authorList>
    </citation>
    <scope>NUCLEOTIDE SEQUENCE</scope>
    <source>
        <strain evidence="7">G3-3990</strain>
    </source>
</reference>
<dbReference type="GO" id="GO:0016020">
    <property type="term" value="C:membrane"/>
    <property type="evidence" value="ECO:0007669"/>
    <property type="project" value="UniProtKB-SubCell"/>
</dbReference>
<name>A0A9D9HVK2_9BACT</name>
<keyword evidence="2 5" id="KW-0812">Transmembrane</keyword>
<protein>
    <submittedName>
        <fullName evidence="7">O-antigen ligase family protein</fullName>
    </submittedName>
</protein>
<evidence type="ECO:0000256" key="4">
    <source>
        <dbReference type="ARBA" id="ARBA00023136"/>
    </source>
</evidence>
<feature type="domain" description="O-antigen ligase-related" evidence="6">
    <location>
        <begin position="203"/>
        <end position="352"/>
    </location>
</feature>
<proteinExistence type="predicted"/>
<evidence type="ECO:0000256" key="3">
    <source>
        <dbReference type="ARBA" id="ARBA00022989"/>
    </source>
</evidence>
<feature type="transmembrane region" description="Helical" evidence="5">
    <location>
        <begin position="240"/>
        <end position="257"/>
    </location>
</feature>
<accession>A0A9D9HVK2</accession>
<dbReference type="PANTHER" id="PTHR37422:SF13">
    <property type="entry name" value="LIPOPOLYSACCHARIDE BIOSYNTHESIS PROTEIN PA4999-RELATED"/>
    <property type="match status" value="1"/>
</dbReference>
<evidence type="ECO:0000313" key="7">
    <source>
        <dbReference type="EMBL" id="MBO8460434.1"/>
    </source>
</evidence>
<comment type="subcellular location">
    <subcellularLocation>
        <location evidence="1">Membrane</location>
        <topology evidence="1">Multi-pass membrane protein</topology>
    </subcellularLocation>
</comment>
<evidence type="ECO:0000256" key="2">
    <source>
        <dbReference type="ARBA" id="ARBA00022692"/>
    </source>
</evidence>
<evidence type="ECO:0000259" key="6">
    <source>
        <dbReference type="Pfam" id="PF04932"/>
    </source>
</evidence>
<feature type="transmembrane region" description="Helical" evidence="5">
    <location>
        <begin position="193"/>
        <end position="210"/>
    </location>
</feature>
<feature type="transmembrane region" description="Helical" evidence="5">
    <location>
        <begin position="121"/>
        <end position="143"/>
    </location>
</feature>
<evidence type="ECO:0000256" key="1">
    <source>
        <dbReference type="ARBA" id="ARBA00004141"/>
    </source>
</evidence>
<dbReference type="EMBL" id="JADIMG010000084">
    <property type="protein sequence ID" value="MBO8460434.1"/>
    <property type="molecule type" value="Genomic_DNA"/>
</dbReference>
<gene>
    <name evidence="7" type="ORF">IAA73_08900</name>
</gene>
<reference evidence="7" key="2">
    <citation type="journal article" date="2021" name="PeerJ">
        <title>Extensive microbial diversity within the chicken gut microbiome revealed by metagenomics and culture.</title>
        <authorList>
            <person name="Gilroy R."/>
            <person name="Ravi A."/>
            <person name="Getino M."/>
            <person name="Pursley I."/>
            <person name="Horton D.L."/>
            <person name="Alikhan N.F."/>
            <person name="Baker D."/>
            <person name="Gharbi K."/>
            <person name="Hall N."/>
            <person name="Watson M."/>
            <person name="Adriaenssens E.M."/>
            <person name="Foster-Nyarko E."/>
            <person name="Jarju S."/>
            <person name="Secka A."/>
            <person name="Antonio M."/>
            <person name="Oren A."/>
            <person name="Chaudhuri R.R."/>
            <person name="La Ragione R."/>
            <person name="Hildebrand F."/>
            <person name="Pallen M.J."/>
        </authorList>
    </citation>
    <scope>NUCLEOTIDE SEQUENCE</scope>
    <source>
        <strain evidence="7">G3-3990</strain>
    </source>
</reference>
<dbReference type="AlphaFoldDB" id="A0A9D9HVK2"/>
<dbReference type="PANTHER" id="PTHR37422">
    <property type="entry name" value="TEICHURONIC ACID BIOSYNTHESIS PROTEIN TUAE"/>
    <property type="match status" value="1"/>
</dbReference>
<keyword evidence="3 5" id="KW-1133">Transmembrane helix</keyword>
<dbReference type="InterPro" id="IPR051533">
    <property type="entry name" value="WaaL-like"/>
</dbReference>
<keyword evidence="4 5" id="KW-0472">Membrane</keyword>
<organism evidence="7 8">
    <name type="scientific">Candidatus Gallipaludibacter merdavium</name>
    <dbReference type="NCBI Taxonomy" id="2840839"/>
    <lineage>
        <taxon>Bacteria</taxon>
        <taxon>Pseudomonadati</taxon>
        <taxon>Bacteroidota</taxon>
        <taxon>Bacteroidia</taxon>
        <taxon>Bacteroidales</taxon>
        <taxon>Candidatus Gallipaludibacter</taxon>
    </lineage>
</organism>
<dbReference type="InterPro" id="IPR007016">
    <property type="entry name" value="O-antigen_ligase-rel_domated"/>
</dbReference>
<dbReference type="GO" id="GO:0016874">
    <property type="term" value="F:ligase activity"/>
    <property type="evidence" value="ECO:0007669"/>
    <property type="project" value="UniProtKB-KW"/>
</dbReference>
<evidence type="ECO:0000313" key="8">
    <source>
        <dbReference type="Proteomes" id="UP000823641"/>
    </source>
</evidence>
<feature type="transmembrane region" description="Helical" evidence="5">
    <location>
        <begin position="36"/>
        <end position="53"/>
    </location>
</feature>
<feature type="transmembrane region" description="Helical" evidence="5">
    <location>
        <begin position="368"/>
        <end position="383"/>
    </location>
</feature>
<sequence>MRAVEGRLFKWFMGLHVFFAVFLMSSWILPFEVQRIALWGFFTTYFIDVIWEKRIQNFKWRPVKWLYVAMIVFYLMVPMWQLFTASWYDPWFQRTLEYRLPFLGIGLIGLLGINKEIRIKYVAIGMLLVSVLSVLYIIHKIGFGDFIVCDNRSELFSFMRTKYINSHITFNLFLNITLSFLFYSLLKDRLTPYLKILFALGCCFILSVLICSEGRVGFFTSLMLFAFFAIYNIYKYIPKIVIPSMILIAFALFWALGQHKRISPQVFDDPRTVIWDVCIDMVKDKPFTGYGVSNSRYVLLERGFADKDFHNYYDQGFIHIYPDPNDKILLHPHNIFIETAMDFGILGLLVLLFILIYPYFIVSPYRKVGIFFFLFVICVQGMFESFTMAMQPICITLGMLLFLEGGIGEPDLQQSRVFQKQATDIS</sequence>
<feature type="transmembrane region" description="Helical" evidence="5">
    <location>
        <begin position="216"/>
        <end position="233"/>
    </location>
</feature>
<feature type="transmembrane region" description="Helical" evidence="5">
    <location>
        <begin position="343"/>
        <end position="361"/>
    </location>
</feature>
<dbReference type="Proteomes" id="UP000823641">
    <property type="component" value="Unassembled WGS sequence"/>
</dbReference>
<feature type="transmembrane region" description="Helical" evidence="5">
    <location>
        <begin position="12"/>
        <end position="30"/>
    </location>
</feature>
<dbReference type="Pfam" id="PF04932">
    <property type="entry name" value="Wzy_C"/>
    <property type="match status" value="1"/>
</dbReference>
<comment type="caution">
    <text evidence="7">The sequence shown here is derived from an EMBL/GenBank/DDBJ whole genome shotgun (WGS) entry which is preliminary data.</text>
</comment>
<keyword evidence="7" id="KW-0436">Ligase</keyword>
<feature type="transmembrane region" description="Helical" evidence="5">
    <location>
        <begin position="163"/>
        <end position="186"/>
    </location>
</feature>
<evidence type="ECO:0000256" key="5">
    <source>
        <dbReference type="SAM" id="Phobius"/>
    </source>
</evidence>